<dbReference type="Proteomes" id="UP001266099">
    <property type="component" value="Unassembled WGS sequence"/>
</dbReference>
<evidence type="ECO:0000259" key="8">
    <source>
        <dbReference type="Pfam" id="PF02823"/>
    </source>
</evidence>
<comment type="similarity">
    <text evidence="2">Belongs to the ATPase epsilon chain family.</text>
</comment>
<evidence type="ECO:0000313" key="9">
    <source>
        <dbReference type="EMBL" id="MDR6939985.1"/>
    </source>
</evidence>
<protein>
    <submittedName>
        <fullName evidence="9">F-type H+-transporting ATPase subunit epsilon</fullName>
    </submittedName>
</protein>
<organism evidence="9 10">
    <name type="scientific">Arcanobacterium hippocoleae</name>
    <dbReference type="NCBI Taxonomy" id="149017"/>
    <lineage>
        <taxon>Bacteria</taxon>
        <taxon>Bacillati</taxon>
        <taxon>Actinomycetota</taxon>
        <taxon>Actinomycetes</taxon>
        <taxon>Actinomycetales</taxon>
        <taxon>Actinomycetaceae</taxon>
        <taxon>Arcanobacterium</taxon>
    </lineage>
</organism>
<evidence type="ECO:0000256" key="5">
    <source>
        <dbReference type="ARBA" id="ARBA00023136"/>
    </source>
</evidence>
<evidence type="ECO:0000313" key="10">
    <source>
        <dbReference type="Proteomes" id="UP001266099"/>
    </source>
</evidence>
<name>A0ABU1T3L4_9ACTO</name>
<keyword evidence="7" id="KW-0066">ATP synthesis</keyword>
<dbReference type="InterPro" id="IPR036771">
    <property type="entry name" value="ATPsynth_dsu/esu_N"/>
</dbReference>
<evidence type="ECO:0000256" key="1">
    <source>
        <dbReference type="ARBA" id="ARBA00004202"/>
    </source>
</evidence>
<reference evidence="9 10" key="1">
    <citation type="submission" date="2023-07" db="EMBL/GenBank/DDBJ databases">
        <title>Sequencing the genomes of 1000 actinobacteria strains.</title>
        <authorList>
            <person name="Klenk H.-P."/>
        </authorList>
    </citation>
    <scope>NUCLEOTIDE SEQUENCE [LARGE SCALE GENOMIC DNA]</scope>
    <source>
        <strain evidence="9 10">DSM 15539</strain>
    </source>
</reference>
<feature type="domain" description="ATP synthase F1 complex delta/epsilon subunit N-terminal" evidence="8">
    <location>
        <begin position="1"/>
        <end position="79"/>
    </location>
</feature>
<dbReference type="CDD" id="cd12152">
    <property type="entry name" value="F1-ATPase_delta"/>
    <property type="match status" value="1"/>
</dbReference>
<dbReference type="RefSeq" id="WP_309957103.1">
    <property type="nucleotide sequence ID" value="NZ_JAVDUJ010000001.1"/>
</dbReference>
<evidence type="ECO:0000256" key="6">
    <source>
        <dbReference type="ARBA" id="ARBA00023196"/>
    </source>
</evidence>
<keyword evidence="5" id="KW-0472">Membrane</keyword>
<dbReference type="PANTHER" id="PTHR13822:SF10">
    <property type="entry name" value="ATP SYNTHASE EPSILON CHAIN, CHLOROPLASTIC"/>
    <property type="match status" value="1"/>
</dbReference>
<keyword evidence="10" id="KW-1185">Reference proteome</keyword>
<keyword evidence="4" id="KW-0406">Ion transport</keyword>
<proteinExistence type="inferred from homology"/>
<accession>A0ABU1T3L4</accession>
<evidence type="ECO:0000256" key="3">
    <source>
        <dbReference type="ARBA" id="ARBA00022448"/>
    </source>
</evidence>
<gene>
    <name evidence="9" type="ORF">J2S36_001528</name>
</gene>
<comment type="subcellular location">
    <subcellularLocation>
        <location evidence="1">Cell membrane</location>
        <topology evidence="1">Peripheral membrane protein</topology>
    </subcellularLocation>
</comment>
<evidence type="ECO:0000256" key="4">
    <source>
        <dbReference type="ARBA" id="ARBA00023065"/>
    </source>
</evidence>
<dbReference type="SUPFAM" id="SSF51344">
    <property type="entry name" value="Epsilon subunit of F1F0-ATP synthase N-terminal domain"/>
    <property type="match status" value="1"/>
</dbReference>
<dbReference type="PANTHER" id="PTHR13822">
    <property type="entry name" value="ATP SYNTHASE DELTA/EPSILON CHAIN"/>
    <property type="match status" value="1"/>
</dbReference>
<comment type="caution">
    <text evidence="9">The sequence shown here is derived from an EMBL/GenBank/DDBJ whole genome shotgun (WGS) entry which is preliminary data.</text>
</comment>
<keyword evidence="3" id="KW-0813">Transport</keyword>
<dbReference type="InterPro" id="IPR020546">
    <property type="entry name" value="ATP_synth_F1_dsu/esu_N"/>
</dbReference>
<dbReference type="Pfam" id="PF02823">
    <property type="entry name" value="ATP-synt_DE_N"/>
    <property type="match status" value="1"/>
</dbReference>
<sequence length="86" mass="8941">MKLEVVAQAGELFSGEVSEVVVNAAAGELGILPGHTPLLAVILPGELRYRTVAGESGVIHTSNGFVTVDSDHIMVVVESDVKSVEV</sequence>
<dbReference type="InterPro" id="IPR001469">
    <property type="entry name" value="ATP_synth_F1_dsu/esu"/>
</dbReference>
<evidence type="ECO:0000256" key="2">
    <source>
        <dbReference type="ARBA" id="ARBA00005712"/>
    </source>
</evidence>
<dbReference type="Gene3D" id="2.60.15.10">
    <property type="entry name" value="F0F1 ATP synthase delta/epsilon subunit, N-terminal"/>
    <property type="match status" value="1"/>
</dbReference>
<keyword evidence="6" id="KW-0139">CF(1)</keyword>
<dbReference type="EMBL" id="JAVDUJ010000001">
    <property type="protein sequence ID" value="MDR6939985.1"/>
    <property type="molecule type" value="Genomic_DNA"/>
</dbReference>
<evidence type="ECO:0000256" key="7">
    <source>
        <dbReference type="ARBA" id="ARBA00023310"/>
    </source>
</evidence>